<evidence type="ECO:0000259" key="1">
    <source>
        <dbReference type="PROSITE" id="PS50010"/>
    </source>
</evidence>
<dbReference type="Proteomes" id="UP000663880">
    <property type="component" value="Unassembled WGS sequence"/>
</dbReference>
<dbReference type="GO" id="GO:0005085">
    <property type="term" value="F:guanyl-nucleotide exchange factor activity"/>
    <property type="evidence" value="ECO:0007669"/>
    <property type="project" value="InterPro"/>
</dbReference>
<dbReference type="PANTHER" id="PTHR16777:SF2">
    <property type="entry name" value="PROTEIN ECT2"/>
    <property type="match status" value="1"/>
</dbReference>
<proteinExistence type="predicted"/>
<dbReference type="PROSITE" id="PS50010">
    <property type="entry name" value="DH_2"/>
    <property type="match status" value="1"/>
</dbReference>
<dbReference type="Pfam" id="PF16494">
    <property type="entry name" value="Na_Ca_ex_C"/>
    <property type="match status" value="1"/>
</dbReference>
<protein>
    <recommendedName>
        <fullName evidence="1">DH domain-containing protein</fullName>
    </recommendedName>
</protein>
<reference evidence="2" key="1">
    <citation type="submission" date="2021-02" db="EMBL/GenBank/DDBJ databases">
        <authorList>
            <person name="Steward A R."/>
        </authorList>
    </citation>
    <scope>NUCLEOTIDE SEQUENCE</scope>
</reference>
<dbReference type="GO" id="GO:0005938">
    <property type="term" value="C:cell cortex"/>
    <property type="evidence" value="ECO:0007669"/>
    <property type="project" value="TreeGrafter"/>
</dbReference>
<gene>
    <name evidence="2" type="ORF">PMACD_LOCUS12799</name>
</gene>
<dbReference type="GO" id="GO:2000431">
    <property type="term" value="P:regulation of cytokinesis, actomyosin contractile ring assembly"/>
    <property type="evidence" value="ECO:0007669"/>
    <property type="project" value="InterPro"/>
</dbReference>
<dbReference type="GO" id="GO:0005096">
    <property type="term" value="F:GTPase activator activity"/>
    <property type="evidence" value="ECO:0007669"/>
    <property type="project" value="InterPro"/>
</dbReference>
<dbReference type="InterPro" id="IPR000219">
    <property type="entry name" value="DH_dom"/>
</dbReference>
<dbReference type="InterPro" id="IPR032452">
    <property type="entry name" value="Na_Ca_Ex_C-exten"/>
</dbReference>
<dbReference type="OrthoDB" id="9997817at2759"/>
<evidence type="ECO:0000313" key="2">
    <source>
        <dbReference type="EMBL" id="CAF4918339.1"/>
    </source>
</evidence>
<dbReference type="GO" id="GO:0007399">
    <property type="term" value="P:nervous system development"/>
    <property type="evidence" value="ECO:0007669"/>
    <property type="project" value="TreeGrafter"/>
</dbReference>
<dbReference type="PANTHER" id="PTHR16777">
    <property type="entry name" value="PROTEIN ECT2"/>
    <property type="match status" value="1"/>
</dbReference>
<dbReference type="EMBL" id="CAJOBZ010000052">
    <property type="protein sequence ID" value="CAF4918339.1"/>
    <property type="molecule type" value="Genomic_DNA"/>
</dbReference>
<dbReference type="InterPro" id="IPR026817">
    <property type="entry name" value="Ect2"/>
</dbReference>
<organism evidence="2 3">
    <name type="scientific">Pieris macdunnoughi</name>
    <dbReference type="NCBI Taxonomy" id="345717"/>
    <lineage>
        <taxon>Eukaryota</taxon>
        <taxon>Metazoa</taxon>
        <taxon>Ecdysozoa</taxon>
        <taxon>Arthropoda</taxon>
        <taxon>Hexapoda</taxon>
        <taxon>Insecta</taxon>
        <taxon>Pterygota</taxon>
        <taxon>Neoptera</taxon>
        <taxon>Endopterygota</taxon>
        <taxon>Lepidoptera</taxon>
        <taxon>Glossata</taxon>
        <taxon>Ditrysia</taxon>
        <taxon>Papilionoidea</taxon>
        <taxon>Pieridae</taxon>
        <taxon>Pierinae</taxon>
        <taxon>Pieris</taxon>
    </lineage>
</organism>
<dbReference type="GO" id="GO:0000281">
    <property type="term" value="P:mitotic cytokinesis"/>
    <property type="evidence" value="ECO:0007669"/>
    <property type="project" value="TreeGrafter"/>
</dbReference>
<keyword evidence="3" id="KW-1185">Reference proteome</keyword>
<dbReference type="AlphaFoldDB" id="A0A821W4D1"/>
<sequence>MALKPCDFGDDEEGRELEKSRKEYVQVLRDLRKQHPEEDIETVERMALETLMAKGPKSRAFYRVAATRKMTGGESEVPDNVVRKLMSPRQQVFMELLQTESNYVGILQTIVAMFKQPLEEMAEEDTNNGKNQALLNNTELKIIFGSLPPIFELHQ</sequence>
<evidence type="ECO:0000313" key="3">
    <source>
        <dbReference type="Proteomes" id="UP000663880"/>
    </source>
</evidence>
<feature type="domain" description="DH" evidence="1">
    <location>
        <begin position="88"/>
        <end position="155"/>
    </location>
</feature>
<dbReference type="InterPro" id="IPR035899">
    <property type="entry name" value="DBL_dom_sf"/>
</dbReference>
<dbReference type="Gene3D" id="1.20.900.10">
    <property type="entry name" value="Dbl homology (DH) domain"/>
    <property type="match status" value="1"/>
</dbReference>
<dbReference type="Pfam" id="PF00621">
    <property type="entry name" value="RhoGEF"/>
    <property type="match status" value="1"/>
</dbReference>
<dbReference type="GO" id="GO:0005634">
    <property type="term" value="C:nucleus"/>
    <property type="evidence" value="ECO:0007669"/>
    <property type="project" value="InterPro"/>
</dbReference>
<dbReference type="SUPFAM" id="SSF48065">
    <property type="entry name" value="DBL homology domain (DH-domain)"/>
    <property type="match status" value="1"/>
</dbReference>
<comment type="caution">
    <text evidence="2">The sequence shown here is derived from an EMBL/GenBank/DDBJ whole genome shotgun (WGS) entry which is preliminary data.</text>
</comment>
<name>A0A821W4D1_9NEOP</name>
<accession>A0A821W4D1</accession>